<name>A0A1X2HTF7_SYNRA</name>
<accession>A0A1X2HTF7</accession>
<dbReference type="AlphaFoldDB" id="A0A1X2HTF7"/>
<reference evidence="2 3" key="1">
    <citation type="submission" date="2016-07" db="EMBL/GenBank/DDBJ databases">
        <title>Pervasive Adenine N6-methylation of Active Genes in Fungi.</title>
        <authorList>
            <consortium name="DOE Joint Genome Institute"/>
            <person name="Mondo S.J."/>
            <person name="Dannebaum R.O."/>
            <person name="Kuo R.C."/>
            <person name="Labutti K."/>
            <person name="Haridas S."/>
            <person name="Kuo A."/>
            <person name="Salamov A."/>
            <person name="Ahrendt S.R."/>
            <person name="Lipzen A."/>
            <person name="Sullivan W."/>
            <person name="Andreopoulos W.B."/>
            <person name="Clum A."/>
            <person name="Lindquist E."/>
            <person name="Daum C."/>
            <person name="Ramamoorthy G.K."/>
            <person name="Gryganskyi A."/>
            <person name="Culley D."/>
            <person name="Magnuson J.K."/>
            <person name="James T.Y."/>
            <person name="O'Malley M.A."/>
            <person name="Stajich J.E."/>
            <person name="Spatafora J.W."/>
            <person name="Visel A."/>
            <person name="Grigoriev I.V."/>
        </authorList>
    </citation>
    <scope>NUCLEOTIDE SEQUENCE [LARGE SCALE GENOMIC DNA]</scope>
    <source>
        <strain evidence="2 3">NRRL 2496</strain>
    </source>
</reference>
<dbReference type="InParanoid" id="A0A1X2HTF7"/>
<feature type="transmembrane region" description="Helical" evidence="1">
    <location>
        <begin position="20"/>
        <end position="41"/>
    </location>
</feature>
<protein>
    <submittedName>
        <fullName evidence="2">Uncharacterized protein</fullName>
    </submittedName>
</protein>
<gene>
    <name evidence="2" type="ORF">BCR43DRAFT_482254</name>
</gene>
<keyword evidence="1" id="KW-0472">Membrane</keyword>
<comment type="caution">
    <text evidence="2">The sequence shown here is derived from an EMBL/GenBank/DDBJ whole genome shotgun (WGS) entry which is preliminary data.</text>
</comment>
<organism evidence="2 3">
    <name type="scientific">Syncephalastrum racemosum</name>
    <name type="common">Filamentous fungus</name>
    <dbReference type="NCBI Taxonomy" id="13706"/>
    <lineage>
        <taxon>Eukaryota</taxon>
        <taxon>Fungi</taxon>
        <taxon>Fungi incertae sedis</taxon>
        <taxon>Mucoromycota</taxon>
        <taxon>Mucoromycotina</taxon>
        <taxon>Mucoromycetes</taxon>
        <taxon>Mucorales</taxon>
        <taxon>Syncephalastraceae</taxon>
        <taxon>Syncephalastrum</taxon>
    </lineage>
</organism>
<proteinExistence type="predicted"/>
<evidence type="ECO:0000313" key="2">
    <source>
        <dbReference type="EMBL" id="ORZ02839.1"/>
    </source>
</evidence>
<keyword evidence="3" id="KW-1185">Reference proteome</keyword>
<dbReference type="Proteomes" id="UP000242180">
    <property type="component" value="Unassembled WGS sequence"/>
</dbReference>
<dbReference type="EMBL" id="MCGN01000001">
    <property type="protein sequence ID" value="ORZ02839.1"/>
    <property type="molecule type" value="Genomic_DNA"/>
</dbReference>
<sequence>MAGLDLFSRNEENVKLINCIAANLLFLFVCALCVLSLFLFFSAIENSGLHQ</sequence>
<keyword evidence="1" id="KW-1133">Transmembrane helix</keyword>
<evidence type="ECO:0000313" key="3">
    <source>
        <dbReference type="Proteomes" id="UP000242180"/>
    </source>
</evidence>
<keyword evidence="1" id="KW-0812">Transmembrane</keyword>
<evidence type="ECO:0000256" key="1">
    <source>
        <dbReference type="SAM" id="Phobius"/>
    </source>
</evidence>